<dbReference type="STRING" id="497964.CfE428DRAFT_2697"/>
<sequence length="31" mass="3621">MFRPIFLTPILGFGLLLVWLKVTLHSMGYTR</sequence>
<keyword evidence="3" id="KW-1185">Reference proteome</keyword>
<dbReference type="InParanoid" id="B4D1A9"/>
<dbReference type="AlphaFoldDB" id="B4D1A9"/>
<dbReference type="EMBL" id="ABVL01000007">
    <property type="protein sequence ID" value="EDY19521.1"/>
    <property type="molecule type" value="Genomic_DNA"/>
</dbReference>
<proteinExistence type="predicted"/>
<protein>
    <submittedName>
        <fullName evidence="2">Uncharacterized protein</fullName>
    </submittedName>
</protein>
<evidence type="ECO:0000313" key="2">
    <source>
        <dbReference type="EMBL" id="EDY19521.1"/>
    </source>
</evidence>
<evidence type="ECO:0000256" key="1">
    <source>
        <dbReference type="SAM" id="Phobius"/>
    </source>
</evidence>
<dbReference type="Proteomes" id="UP000005824">
    <property type="component" value="Unassembled WGS sequence"/>
</dbReference>
<reference evidence="2 3" key="1">
    <citation type="journal article" date="2011" name="J. Bacteriol.">
        <title>Genome sequence of Chthoniobacter flavus Ellin428, an aerobic heterotrophic soil bacterium.</title>
        <authorList>
            <person name="Kant R."/>
            <person name="van Passel M.W."/>
            <person name="Palva A."/>
            <person name="Lucas S."/>
            <person name="Lapidus A."/>
            <person name="Glavina Del Rio T."/>
            <person name="Dalin E."/>
            <person name="Tice H."/>
            <person name="Bruce D."/>
            <person name="Goodwin L."/>
            <person name="Pitluck S."/>
            <person name="Larimer F.W."/>
            <person name="Land M.L."/>
            <person name="Hauser L."/>
            <person name="Sangwan P."/>
            <person name="de Vos W.M."/>
            <person name="Janssen P.H."/>
            <person name="Smidt H."/>
        </authorList>
    </citation>
    <scope>NUCLEOTIDE SEQUENCE [LARGE SCALE GENOMIC DNA]</scope>
    <source>
        <strain evidence="2 3">Ellin428</strain>
    </source>
</reference>
<feature type="transmembrane region" description="Helical" evidence="1">
    <location>
        <begin position="6"/>
        <end position="24"/>
    </location>
</feature>
<comment type="caution">
    <text evidence="2">The sequence shown here is derived from an EMBL/GenBank/DDBJ whole genome shotgun (WGS) entry which is preliminary data.</text>
</comment>
<organism evidence="2 3">
    <name type="scientific">Chthoniobacter flavus Ellin428</name>
    <dbReference type="NCBI Taxonomy" id="497964"/>
    <lineage>
        <taxon>Bacteria</taxon>
        <taxon>Pseudomonadati</taxon>
        <taxon>Verrucomicrobiota</taxon>
        <taxon>Spartobacteria</taxon>
        <taxon>Chthoniobacterales</taxon>
        <taxon>Chthoniobacteraceae</taxon>
        <taxon>Chthoniobacter</taxon>
    </lineage>
</organism>
<gene>
    <name evidence="2" type="ORF">CfE428DRAFT_2697</name>
</gene>
<keyword evidence="1" id="KW-0472">Membrane</keyword>
<name>B4D1A9_9BACT</name>
<keyword evidence="1" id="KW-0812">Transmembrane</keyword>
<accession>B4D1A9</accession>
<evidence type="ECO:0000313" key="3">
    <source>
        <dbReference type="Proteomes" id="UP000005824"/>
    </source>
</evidence>
<keyword evidence="1" id="KW-1133">Transmembrane helix</keyword>